<feature type="signal peptide" evidence="1">
    <location>
        <begin position="1"/>
        <end position="26"/>
    </location>
</feature>
<name>A0A4U6D082_9BACT</name>
<dbReference type="EMBL" id="SZVO01000009">
    <property type="protein sequence ID" value="TKT90549.1"/>
    <property type="molecule type" value="Genomic_DNA"/>
</dbReference>
<sequence length="176" mass="19890">MKIEKSYFTATAFAAFMLLTGLSTQAQTLAKNTAWLEKQLNKLIIEDDNHNLKSKDKKAVPKFDFKGCQMNMVLDSKDENVSFGMNMAWQLKDVRKVTYKQNKDGQYTLILDVPADKIKMNMGVGGFSGSFNMDDEDIKESGTNSSFSLDTKDEALVKEIKQKFEESVQLCRKANS</sequence>
<accession>A0A4U6D082</accession>
<keyword evidence="3" id="KW-1185">Reference proteome</keyword>
<evidence type="ECO:0000313" key="3">
    <source>
        <dbReference type="Proteomes" id="UP000304900"/>
    </source>
</evidence>
<dbReference type="RefSeq" id="WP_137341717.1">
    <property type="nucleotide sequence ID" value="NZ_BSQH01000002.1"/>
</dbReference>
<proteinExistence type="predicted"/>
<evidence type="ECO:0008006" key="4">
    <source>
        <dbReference type="Google" id="ProtNLM"/>
    </source>
</evidence>
<evidence type="ECO:0000313" key="2">
    <source>
        <dbReference type="EMBL" id="TKT90549.1"/>
    </source>
</evidence>
<evidence type="ECO:0000256" key="1">
    <source>
        <dbReference type="SAM" id="SignalP"/>
    </source>
</evidence>
<comment type="caution">
    <text evidence="2">The sequence shown here is derived from an EMBL/GenBank/DDBJ whole genome shotgun (WGS) entry which is preliminary data.</text>
</comment>
<dbReference type="Proteomes" id="UP000304900">
    <property type="component" value="Unassembled WGS sequence"/>
</dbReference>
<protein>
    <recommendedName>
        <fullName evidence="4">DUF4468 domain-containing protein</fullName>
    </recommendedName>
</protein>
<dbReference type="OrthoDB" id="955461at2"/>
<gene>
    <name evidence="2" type="ORF">FDK13_19675</name>
</gene>
<feature type="chain" id="PRO_5020943673" description="DUF4468 domain-containing protein" evidence="1">
    <location>
        <begin position="27"/>
        <end position="176"/>
    </location>
</feature>
<organism evidence="2 3">
    <name type="scientific">Dyadobacter frigoris</name>
    <dbReference type="NCBI Taxonomy" id="2576211"/>
    <lineage>
        <taxon>Bacteria</taxon>
        <taxon>Pseudomonadati</taxon>
        <taxon>Bacteroidota</taxon>
        <taxon>Cytophagia</taxon>
        <taxon>Cytophagales</taxon>
        <taxon>Spirosomataceae</taxon>
        <taxon>Dyadobacter</taxon>
    </lineage>
</organism>
<keyword evidence="1" id="KW-0732">Signal</keyword>
<dbReference type="AlphaFoldDB" id="A0A4U6D082"/>
<reference evidence="2 3" key="1">
    <citation type="submission" date="2019-05" db="EMBL/GenBank/DDBJ databases">
        <title>Dyadobacter AR-3-8 sp. nov., isolated from arctic soil.</title>
        <authorList>
            <person name="Chaudhary D.K."/>
        </authorList>
    </citation>
    <scope>NUCLEOTIDE SEQUENCE [LARGE SCALE GENOMIC DNA]</scope>
    <source>
        <strain evidence="2 3">AR-3-8</strain>
    </source>
</reference>